<sequence>MPARGRIGRLRSMLMGGERAWSRPARRRRPVRTGLLLGGFGLGLCLIGVAGLAVWNVQVLMQANGPVRDTADGFFRDVSAGDTDQAYEWLCSDTRKRWSAIGFGSWLRTPPQVTGYEITDVSISTLRGRPRATVTVRVTRDGGASEERELPVIQENGKWRVCGDPF</sequence>
<protein>
    <submittedName>
        <fullName evidence="1">Uncharacterized protein</fullName>
    </submittedName>
</protein>
<gene>
    <name evidence="1" type="ORF">GA0070613_5123</name>
</gene>
<keyword evidence="2" id="KW-1185">Reference proteome</keyword>
<dbReference type="AlphaFoldDB" id="A0A1C5JQN3"/>
<proteinExistence type="predicted"/>
<reference evidence="2" key="1">
    <citation type="submission" date="2016-06" db="EMBL/GenBank/DDBJ databases">
        <authorList>
            <person name="Varghese N."/>
            <person name="Submissions Spin"/>
        </authorList>
    </citation>
    <scope>NUCLEOTIDE SEQUENCE [LARGE SCALE GENOMIC DNA]</scope>
    <source>
        <strain evidence="2">DSM 43819</strain>
    </source>
</reference>
<evidence type="ECO:0000313" key="1">
    <source>
        <dbReference type="EMBL" id="SCG72641.1"/>
    </source>
</evidence>
<name>A0A1C5JQN3_9ACTN</name>
<accession>A0A1C5JQN3</accession>
<dbReference type="EMBL" id="LT607754">
    <property type="protein sequence ID" value="SCG72641.1"/>
    <property type="molecule type" value="Genomic_DNA"/>
</dbReference>
<organism evidence="1 2">
    <name type="scientific">Micromonospora inositola</name>
    <dbReference type="NCBI Taxonomy" id="47865"/>
    <lineage>
        <taxon>Bacteria</taxon>
        <taxon>Bacillati</taxon>
        <taxon>Actinomycetota</taxon>
        <taxon>Actinomycetes</taxon>
        <taxon>Micromonosporales</taxon>
        <taxon>Micromonosporaceae</taxon>
        <taxon>Micromonospora</taxon>
    </lineage>
</organism>
<dbReference type="Proteomes" id="UP000198221">
    <property type="component" value="Chromosome I"/>
</dbReference>
<evidence type="ECO:0000313" key="2">
    <source>
        <dbReference type="Proteomes" id="UP000198221"/>
    </source>
</evidence>